<protein>
    <submittedName>
        <fullName evidence="7">Cytochrome C</fullName>
    </submittedName>
</protein>
<evidence type="ECO:0000256" key="4">
    <source>
        <dbReference type="PROSITE-ProRule" id="PRU00433"/>
    </source>
</evidence>
<dbReference type="GO" id="GO:0046872">
    <property type="term" value="F:metal ion binding"/>
    <property type="evidence" value="ECO:0007669"/>
    <property type="project" value="UniProtKB-KW"/>
</dbReference>
<evidence type="ECO:0000313" key="8">
    <source>
        <dbReference type="Proteomes" id="UP000192276"/>
    </source>
</evidence>
<feature type="transmembrane region" description="Helical" evidence="5">
    <location>
        <begin position="148"/>
        <end position="165"/>
    </location>
</feature>
<dbReference type="AlphaFoldDB" id="A0A1V9GBU3"/>
<organism evidence="7 8">
    <name type="scientific">Niastella populi</name>
    <dbReference type="NCBI Taxonomy" id="550983"/>
    <lineage>
        <taxon>Bacteria</taxon>
        <taxon>Pseudomonadati</taxon>
        <taxon>Bacteroidota</taxon>
        <taxon>Chitinophagia</taxon>
        <taxon>Chitinophagales</taxon>
        <taxon>Chitinophagaceae</taxon>
        <taxon>Niastella</taxon>
    </lineage>
</organism>
<evidence type="ECO:0000256" key="3">
    <source>
        <dbReference type="ARBA" id="ARBA00023004"/>
    </source>
</evidence>
<dbReference type="CDD" id="cd08168">
    <property type="entry name" value="Cytochrom_C3"/>
    <property type="match status" value="2"/>
</dbReference>
<dbReference type="SUPFAM" id="SSF46626">
    <property type="entry name" value="Cytochrome c"/>
    <property type="match status" value="1"/>
</dbReference>
<evidence type="ECO:0000256" key="1">
    <source>
        <dbReference type="ARBA" id="ARBA00022617"/>
    </source>
</evidence>
<dbReference type="Proteomes" id="UP000192276">
    <property type="component" value="Unassembled WGS sequence"/>
</dbReference>
<dbReference type="Gene3D" id="3.90.10.10">
    <property type="entry name" value="Cytochrome C3"/>
    <property type="match status" value="2"/>
</dbReference>
<dbReference type="Gene3D" id="1.10.760.10">
    <property type="entry name" value="Cytochrome c-like domain"/>
    <property type="match status" value="1"/>
</dbReference>
<keyword evidence="3 4" id="KW-0408">Iron</keyword>
<feature type="domain" description="Cytochrome c" evidence="6">
    <location>
        <begin position="27"/>
        <end position="121"/>
    </location>
</feature>
<gene>
    <name evidence="7" type="ORF">A4R26_11390</name>
</gene>
<keyword evidence="1 4" id="KW-0349">Heme</keyword>
<keyword evidence="2 4" id="KW-0479">Metal-binding</keyword>
<dbReference type="PANTHER" id="PTHR39425:SF1">
    <property type="entry name" value="CYTOCHROME C7-LIKE DOMAIN-CONTAINING PROTEIN"/>
    <property type="match status" value="1"/>
</dbReference>
<dbReference type="EMBL" id="LWBP01000002">
    <property type="protein sequence ID" value="OQP68083.1"/>
    <property type="molecule type" value="Genomic_DNA"/>
</dbReference>
<keyword evidence="5" id="KW-0812">Transmembrane</keyword>
<dbReference type="InterPro" id="IPR036280">
    <property type="entry name" value="Multihaem_cyt_sf"/>
</dbReference>
<accession>A0A1V9GBU3</accession>
<evidence type="ECO:0000313" key="7">
    <source>
        <dbReference type="EMBL" id="OQP68083.1"/>
    </source>
</evidence>
<keyword evidence="5" id="KW-0472">Membrane</keyword>
<dbReference type="RefSeq" id="WP_081160526.1">
    <property type="nucleotide sequence ID" value="NZ_LWBP01000002.1"/>
</dbReference>
<dbReference type="PROSITE" id="PS51007">
    <property type="entry name" value="CYTC"/>
    <property type="match status" value="1"/>
</dbReference>
<proteinExistence type="predicted"/>
<dbReference type="PANTHER" id="PTHR39425">
    <property type="entry name" value="LIPOPROTEIN CYTOCHROME C"/>
    <property type="match status" value="1"/>
</dbReference>
<dbReference type="GO" id="GO:0020037">
    <property type="term" value="F:heme binding"/>
    <property type="evidence" value="ECO:0007669"/>
    <property type="project" value="InterPro"/>
</dbReference>
<dbReference type="OrthoDB" id="9782196at2"/>
<keyword evidence="5" id="KW-1133">Transmembrane helix</keyword>
<dbReference type="GO" id="GO:0009055">
    <property type="term" value="F:electron transfer activity"/>
    <property type="evidence" value="ECO:0007669"/>
    <property type="project" value="InterPro"/>
</dbReference>
<dbReference type="InterPro" id="IPR036909">
    <property type="entry name" value="Cyt_c-like_dom_sf"/>
</dbReference>
<evidence type="ECO:0000259" key="6">
    <source>
        <dbReference type="PROSITE" id="PS51007"/>
    </source>
</evidence>
<sequence>MIDHRANVKRTLFSALFFLLLSFGNKILAQDGKAIFQDNCASCHAVFKDLTGPALGGLTTRGPWTDRKKLYDWVHNPAGFMKNDPYTQGLKAQFGGAMMTAFPSLSEKEIDAVVDYVEKTFKAGPPTAQGTPSGAPGGQVLDEKDNSILYGVLTLILAVVALIMLQVNSNLKKLADDKDGIPSYEPIPFYRNKSYITLLTLILFVVGGFYIVKGAIGLGRSTNYQPEQPIYYSHKVHAGVNQINCLYCHGGAMEGKHANIPSVNVCMNCHMTINEYSGSAGKLFREDGTEVNGTAEIQKIYAAAGWDPAKKQYTGKVQEISWVKIHNLPDHVFFSHAQHVNAGKVQCQTCHGDIQKMDEVYQMADLSMGWCINCHRTTKVDFGGKGEEGNKFYSIYQKYHDEIKAGTRDSVTVNDIGGLECQKCHY</sequence>
<keyword evidence="8" id="KW-1185">Reference proteome</keyword>
<dbReference type="InterPro" id="IPR009056">
    <property type="entry name" value="Cyt_c-like_dom"/>
</dbReference>
<comment type="caution">
    <text evidence="7">The sequence shown here is derived from an EMBL/GenBank/DDBJ whole genome shotgun (WGS) entry which is preliminary data.</text>
</comment>
<evidence type="ECO:0000256" key="2">
    <source>
        <dbReference type="ARBA" id="ARBA00022723"/>
    </source>
</evidence>
<reference evidence="8" key="1">
    <citation type="submission" date="2016-04" db="EMBL/GenBank/DDBJ databases">
        <authorList>
            <person name="Chen L."/>
            <person name="Zhuang W."/>
            <person name="Wang G."/>
        </authorList>
    </citation>
    <scope>NUCLEOTIDE SEQUENCE [LARGE SCALE GENOMIC DNA]</scope>
    <source>
        <strain evidence="8">208</strain>
    </source>
</reference>
<feature type="transmembrane region" description="Helical" evidence="5">
    <location>
        <begin position="195"/>
        <end position="212"/>
    </location>
</feature>
<name>A0A1V9GBU3_9BACT</name>
<dbReference type="SUPFAM" id="SSF48695">
    <property type="entry name" value="Multiheme cytochromes"/>
    <property type="match status" value="1"/>
</dbReference>
<dbReference type="Pfam" id="PF00034">
    <property type="entry name" value="Cytochrom_C"/>
    <property type="match status" value="1"/>
</dbReference>
<evidence type="ECO:0000256" key="5">
    <source>
        <dbReference type="SAM" id="Phobius"/>
    </source>
</evidence>
<dbReference type="STRING" id="550983.A4R26_11390"/>